<dbReference type="InterPro" id="IPR008258">
    <property type="entry name" value="Transglycosylase_SLT_dom_1"/>
</dbReference>
<dbReference type="AlphaFoldDB" id="A0A7Z0VLZ2"/>
<evidence type="ECO:0000313" key="3">
    <source>
        <dbReference type="Proteomes" id="UP000094769"/>
    </source>
</evidence>
<reference evidence="2 3" key="1">
    <citation type="submission" date="2016-06" db="EMBL/GenBank/DDBJ databases">
        <title>Genome sequence of endosymbiont of Candidatus Endolucinida thiodiazotropha.</title>
        <authorList>
            <person name="Poehlein A."/>
            <person name="Koenig S."/>
            <person name="Heiden S.E."/>
            <person name="Thuermer A."/>
            <person name="Voget S."/>
            <person name="Daniel R."/>
            <person name="Markert S."/>
            <person name="Gros O."/>
            <person name="Schweder T."/>
        </authorList>
    </citation>
    <scope>NUCLEOTIDE SEQUENCE [LARGE SCALE GENOMIC DNA]</scope>
    <source>
        <strain evidence="2 3">COS</strain>
    </source>
</reference>
<sequence length="182" mass="20792">MVALMRVFGWLIVFTVLTLPSMSWANESVPAGYRMIAAEHGIPQSVLFAVALTESGKQTGRTGTLRPWPWTLNVAGRGYFFNSRQAAWQALTAYLKEGKRSIDIGLMQVNWRYHQDRLGTPWQALDPYHNLRVGAGILQGCYVTRQDWWGSVGCYHSPTDSHRADRYRRRVVSHWQRIVKVG</sequence>
<dbReference type="SUPFAM" id="SSF53955">
    <property type="entry name" value="Lysozyme-like"/>
    <property type="match status" value="1"/>
</dbReference>
<organism evidence="2 3">
    <name type="scientific">Candidatus Thiodiazotropha endolucinida</name>
    <dbReference type="NCBI Taxonomy" id="1655433"/>
    <lineage>
        <taxon>Bacteria</taxon>
        <taxon>Pseudomonadati</taxon>
        <taxon>Pseudomonadota</taxon>
        <taxon>Gammaproteobacteria</taxon>
        <taxon>Chromatiales</taxon>
        <taxon>Sedimenticolaceae</taxon>
        <taxon>Candidatus Thiodiazotropha</taxon>
    </lineage>
</organism>
<feature type="domain" description="Transglycosylase SLT" evidence="1">
    <location>
        <begin position="36"/>
        <end position="162"/>
    </location>
</feature>
<dbReference type="InterPro" id="IPR023346">
    <property type="entry name" value="Lysozyme-like_dom_sf"/>
</dbReference>
<dbReference type="Pfam" id="PF01464">
    <property type="entry name" value="SLT"/>
    <property type="match status" value="1"/>
</dbReference>
<evidence type="ECO:0000313" key="2">
    <source>
        <dbReference type="EMBL" id="ODJ87800.1"/>
    </source>
</evidence>
<dbReference type="Gene3D" id="1.10.530.10">
    <property type="match status" value="1"/>
</dbReference>
<protein>
    <submittedName>
        <fullName evidence="2">Transglycosylase SLT domain protein</fullName>
    </submittedName>
</protein>
<evidence type="ECO:0000259" key="1">
    <source>
        <dbReference type="Pfam" id="PF01464"/>
    </source>
</evidence>
<name>A0A7Z0VLZ2_9GAMM</name>
<accession>A0A7Z0VLZ2</accession>
<dbReference type="Proteomes" id="UP000094769">
    <property type="component" value="Unassembled WGS sequence"/>
</dbReference>
<comment type="caution">
    <text evidence="2">The sequence shown here is derived from an EMBL/GenBank/DDBJ whole genome shotgun (WGS) entry which is preliminary data.</text>
</comment>
<dbReference type="EMBL" id="MARB01000009">
    <property type="protein sequence ID" value="ODJ87800.1"/>
    <property type="molecule type" value="Genomic_DNA"/>
</dbReference>
<dbReference type="RefSeq" id="WP_235615177.1">
    <property type="nucleotide sequence ID" value="NZ_MARB01000009.1"/>
</dbReference>
<dbReference type="CDD" id="cd13400">
    <property type="entry name" value="LT_IagB-like"/>
    <property type="match status" value="1"/>
</dbReference>
<proteinExistence type="predicted"/>
<gene>
    <name evidence="2" type="ORF">CODIS_19080</name>
</gene>
<keyword evidence="3" id="KW-1185">Reference proteome</keyword>